<feature type="compositionally biased region" description="Polar residues" evidence="1">
    <location>
        <begin position="40"/>
        <end position="57"/>
    </location>
</feature>
<feature type="compositionally biased region" description="Low complexity" evidence="1">
    <location>
        <begin position="313"/>
        <end position="326"/>
    </location>
</feature>
<feature type="compositionally biased region" description="Low complexity" evidence="1">
    <location>
        <begin position="142"/>
        <end position="158"/>
    </location>
</feature>
<keyword evidence="3" id="KW-1185">Reference proteome</keyword>
<proteinExistence type="predicted"/>
<feature type="compositionally biased region" description="Gly residues" evidence="1">
    <location>
        <begin position="241"/>
        <end position="258"/>
    </location>
</feature>
<feature type="compositionally biased region" description="Low complexity" evidence="1">
    <location>
        <begin position="460"/>
        <end position="472"/>
    </location>
</feature>
<feature type="region of interest" description="Disordered" evidence="1">
    <location>
        <begin position="1"/>
        <end position="484"/>
    </location>
</feature>
<sequence>MSRESDNSSSGPQGRGGAAYPSGTPPYGSPRGDGDEALASGTQPEEQKTETTLTTRIKINIPGSRPIPPVVVRKPVGEESGMNGSAVSGGSAGSRGTPRPAGGSERNAERTANTPRPDAAADTTSAGGPAERSSDWFAPRKTQAGTGSQSSTTGSHAAPPAPGGPSPAPRGASGATPPQRPDLPYFSDGGASQGGGSPFESGAPRGGGSSPFEGDAPRVGGTSGSWEPLRSWGSPRSSEAGSGGEAESGGGTESGGGSPFESGAPLRDPLSDPLGSSPFDTSSGGGSPFDTPGGGSPFDGPAREPSPFDTPRSGAAGPSGPTTGPARGESVLNLPPGFGDSGPGTGSTPTMRDDTTPLTPQPPAPPLAGPGSGLGVTGGISGGLPGGVTSGPHSGPTGGPVGGPRSGAPGERVGAPGGVSGGAPGGSGPRDRLSGDTLVSGIPTTPGADGPPSPSPSPSGPSGSDDSAAPARPKIPEPINPPKKGRNKIALAGVGLVVVAGLAYGAGLLLDHADVPNGTTALGVDIGGTSNEEAVEKLQTALKDRRTEPLKLSVDGKSVTLQPAKAGLDVDIHATVRNATGRDYNPVSVIGSLFGGTRTAEPQMIVDNEKLGVALENVAGASAAAKEGGITFANGKAVPHYGQPYKSIDVAASKSKVAEAYQNRVTTGTDTPVVLAVATRQPKIDKAAVDEALKQYAEPAMSGLVTVRTDPAHTVSFSPQKSIPKFLSFTIKNGELVPYYNLPALKDLYGDTFSGVLLTKGDGSKKPVSVKEVASAVAKALRGRTPAERIQTIGADA</sequence>
<feature type="compositionally biased region" description="Pro residues" evidence="1">
    <location>
        <begin position="449"/>
        <end position="459"/>
    </location>
</feature>
<gene>
    <name evidence="2" type="ORF">K9S39_16780</name>
</gene>
<feature type="compositionally biased region" description="Gly residues" evidence="1">
    <location>
        <begin position="415"/>
        <end position="428"/>
    </location>
</feature>
<evidence type="ECO:0000313" key="3">
    <source>
        <dbReference type="Proteomes" id="UP000830115"/>
    </source>
</evidence>
<evidence type="ECO:0000256" key="1">
    <source>
        <dbReference type="SAM" id="MobiDB-lite"/>
    </source>
</evidence>
<feature type="compositionally biased region" description="Low complexity" evidence="1">
    <location>
        <begin position="70"/>
        <end position="89"/>
    </location>
</feature>
<feature type="compositionally biased region" description="Pro residues" evidence="1">
    <location>
        <begin position="359"/>
        <end position="368"/>
    </location>
</feature>
<evidence type="ECO:0000313" key="2">
    <source>
        <dbReference type="EMBL" id="UQA93279.1"/>
    </source>
</evidence>
<feature type="compositionally biased region" description="Pro residues" evidence="1">
    <location>
        <begin position="159"/>
        <end position="168"/>
    </location>
</feature>
<protein>
    <recommendedName>
        <fullName evidence="4">Peptidoglycan binding domain-containing protein</fullName>
    </recommendedName>
</protein>
<feature type="compositionally biased region" description="Gly residues" evidence="1">
    <location>
        <begin position="370"/>
        <end position="389"/>
    </location>
</feature>
<feature type="compositionally biased region" description="Gly residues" evidence="1">
    <location>
        <begin position="283"/>
        <end position="297"/>
    </location>
</feature>
<organism evidence="2 3">
    <name type="scientific">Streptomyces halobius</name>
    <dbReference type="NCBI Taxonomy" id="2879846"/>
    <lineage>
        <taxon>Bacteria</taxon>
        <taxon>Bacillati</taxon>
        <taxon>Actinomycetota</taxon>
        <taxon>Actinomycetes</taxon>
        <taxon>Kitasatosporales</taxon>
        <taxon>Streptomycetaceae</taxon>
        <taxon>Streptomyces</taxon>
    </lineage>
</organism>
<name>A0ABY4M690_9ACTN</name>
<accession>A0ABY4M690</accession>
<evidence type="ECO:0008006" key="4">
    <source>
        <dbReference type="Google" id="ProtNLM"/>
    </source>
</evidence>
<feature type="compositionally biased region" description="Gly residues" evidence="1">
    <location>
        <begin position="396"/>
        <end position="405"/>
    </location>
</feature>
<dbReference type="EMBL" id="CP086322">
    <property type="protein sequence ID" value="UQA93279.1"/>
    <property type="molecule type" value="Genomic_DNA"/>
</dbReference>
<dbReference type="Proteomes" id="UP000830115">
    <property type="component" value="Chromosome"/>
</dbReference>
<reference evidence="2" key="1">
    <citation type="submission" date="2021-10" db="EMBL/GenBank/DDBJ databases">
        <title>Streptomyces nigrumlapis sp.nov.,an antimicrobial producing actinobacterium isolated from Black Gobi rocks.</title>
        <authorList>
            <person name="Wen Y."/>
            <person name="Zhang W."/>
            <person name="Liu X.G."/>
        </authorList>
    </citation>
    <scope>NUCLEOTIDE SEQUENCE</scope>
    <source>
        <strain evidence="2">ST13-2-2</strain>
    </source>
</reference>